<dbReference type="FunFam" id="3.60.20.40:FF:000001">
    <property type="entry name" value="Gamma-glutamyltranspeptidase 1"/>
    <property type="match status" value="1"/>
</dbReference>
<gene>
    <name evidence="6" type="primary">LOC117644412</name>
</gene>
<proteinExistence type="predicted"/>
<reference evidence="6" key="1">
    <citation type="submission" date="2025-08" db="UniProtKB">
        <authorList>
            <consortium name="RefSeq"/>
        </authorList>
    </citation>
    <scope>IDENTIFICATION</scope>
    <source>
        <tissue evidence="6">Total insect</tissue>
    </source>
</reference>
<keyword evidence="1" id="KW-1199">Hemostasis impairing toxin</keyword>
<keyword evidence="4" id="KW-1133">Transmembrane helix</keyword>
<evidence type="ECO:0000313" key="5">
    <source>
        <dbReference type="Proteomes" id="UP000515158"/>
    </source>
</evidence>
<accession>A0A6P8YZL7</accession>
<sequence length="572" mass="61686">MLQNWSRRTKWLVSIAAAAVIVVVIVLAVVLQPQEDKGYRGAIATDAAPCHEVGERLLRAGGNAVEVTIGILLCEGVSSAQSMGLGGGFLMTIYDRKKKKSYVMVAREPAALAAFEDMYHGNGNLSLYGGMAVAVPAELVGYDVLYKKFGGSLTWAQLVEPTIKICEDGVPIIQYVENIVNGPKVGPRILESPTLSEILAPGGKLLKKGDLMKRTKLADTLRVVAKEGGRALHSGSLTAGFVKDLQDFGSIVTAEDLASYEPRLIEDPPVAPLPGGYKLIAPPPPGSGPLLAHFLMLTADLIKTPLDDQQHQRIVEAMKFVYAARTDFGDQEFVPSAKAKAQQLLDASFAAEIRAKMQQVDTQTSLDPEFYGASWSTQDPQGTAHVSVITEDFAVSVTSTINTEYGSMLVSPSTGIILNNEMDDFSLPGVNSYYGVPPSPANFIRPKKIPQSSMSPSVILDADDNVRMVIGASGGTRIISSAGLVTLYHLYLGMGLDEAIRLKRFHHQLMPMAVQCELGMDEEMKRGFEKYGHQTMNLSRTASSVMAISVHGNKYYPSADARREGVTALIPL</sequence>
<feature type="binding site" evidence="3">
    <location>
        <begin position="400"/>
        <end position="402"/>
    </location>
    <ligand>
        <name>L-glutamate</name>
        <dbReference type="ChEBI" id="CHEBI:29985"/>
    </ligand>
</feature>
<keyword evidence="1" id="KW-0800">Toxin</keyword>
<feature type="active site" description="Nucleophile" evidence="2">
    <location>
        <position position="383"/>
    </location>
</feature>
<keyword evidence="1" id="KW-1202">Platelet aggregation activating toxin</keyword>
<feature type="binding site" evidence="3">
    <location>
        <position position="424"/>
    </location>
    <ligand>
        <name>L-glutamate</name>
        <dbReference type="ChEBI" id="CHEBI:29985"/>
    </ligand>
</feature>
<keyword evidence="4" id="KW-0472">Membrane</keyword>
<evidence type="ECO:0000256" key="3">
    <source>
        <dbReference type="PIRSR" id="PIRSR600101-2"/>
    </source>
</evidence>
<protein>
    <submittedName>
        <fullName evidence="6">Glutathione hydrolase 1 proenzyme-like</fullName>
    </submittedName>
</protein>
<name>A0A6P8YZL7_THRPL</name>
<dbReference type="GO" id="GO:0005886">
    <property type="term" value="C:plasma membrane"/>
    <property type="evidence" value="ECO:0007669"/>
    <property type="project" value="TreeGrafter"/>
</dbReference>
<dbReference type="RefSeq" id="XP_034239742.1">
    <property type="nucleotide sequence ID" value="XM_034383851.1"/>
</dbReference>
<keyword evidence="4" id="KW-0812">Transmembrane</keyword>
<dbReference type="InterPro" id="IPR043137">
    <property type="entry name" value="GGT_ssub_C"/>
</dbReference>
<dbReference type="GeneID" id="117644412"/>
<dbReference type="PANTHER" id="PTHR11686">
    <property type="entry name" value="GAMMA GLUTAMYL TRANSPEPTIDASE"/>
    <property type="match status" value="1"/>
</dbReference>
<evidence type="ECO:0000256" key="2">
    <source>
        <dbReference type="PIRSR" id="PIRSR600101-1"/>
    </source>
</evidence>
<feature type="binding site" evidence="3">
    <location>
        <begin position="452"/>
        <end position="453"/>
    </location>
    <ligand>
        <name>L-glutamate</name>
        <dbReference type="ChEBI" id="CHEBI:29985"/>
    </ligand>
</feature>
<dbReference type="GO" id="GO:0036374">
    <property type="term" value="F:glutathione hydrolase activity"/>
    <property type="evidence" value="ECO:0007669"/>
    <property type="project" value="InterPro"/>
</dbReference>
<dbReference type="AlphaFoldDB" id="A0A6P8YZL7"/>
<dbReference type="PRINTS" id="PR01210">
    <property type="entry name" value="GGTRANSPTASE"/>
</dbReference>
<feature type="binding site" evidence="3">
    <location>
        <position position="107"/>
    </location>
    <ligand>
        <name>L-glutamate</name>
        <dbReference type="ChEBI" id="CHEBI:29985"/>
    </ligand>
</feature>
<dbReference type="OrthoDB" id="1081007at2759"/>
<evidence type="ECO:0000256" key="4">
    <source>
        <dbReference type="SAM" id="Phobius"/>
    </source>
</evidence>
<dbReference type="KEGG" id="tpal:117644412"/>
<feature type="binding site" evidence="3">
    <location>
        <position position="475"/>
    </location>
    <ligand>
        <name>L-glutamate</name>
        <dbReference type="ChEBI" id="CHEBI:29985"/>
    </ligand>
</feature>
<dbReference type="Proteomes" id="UP000515158">
    <property type="component" value="Unplaced"/>
</dbReference>
<dbReference type="InterPro" id="IPR043138">
    <property type="entry name" value="GGT_lsub"/>
</dbReference>
<dbReference type="InterPro" id="IPR000101">
    <property type="entry name" value="GGT_peptidase"/>
</dbReference>
<dbReference type="GO" id="GO:0006751">
    <property type="term" value="P:glutathione catabolic process"/>
    <property type="evidence" value="ECO:0007669"/>
    <property type="project" value="InterPro"/>
</dbReference>
<dbReference type="InParanoid" id="A0A6P8YZL7"/>
<dbReference type="InterPro" id="IPR029055">
    <property type="entry name" value="Ntn_hydrolases_N"/>
</dbReference>
<dbReference type="PANTHER" id="PTHR11686:SF72">
    <property type="entry name" value="GAMMA-GLUTAMYL TRANSPEPTIDASE, ISOFORM A"/>
    <property type="match status" value="1"/>
</dbReference>
<organism evidence="6">
    <name type="scientific">Thrips palmi</name>
    <name type="common">Melon thrips</name>
    <dbReference type="NCBI Taxonomy" id="161013"/>
    <lineage>
        <taxon>Eukaryota</taxon>
        <taxon>Metazoa</taxon>
        <taxon>Ecdysozoa</taxon>
        <taxon>Arthropoda</taxon>
        <taxon>Hexapoda</taxon>
        <taxon>Insecta</taxon>
        <taxon>Pterygota</taxon>
        <taxon>Neoptera</taxon>
        <taxon>Paraneoptera</taxon>
        <taxon>Thysanoptera</taxon>
        <taxon>Terebrantia</taxon>
        <taxon>Thripoidea</taxon>
        <taxon>Thripidae</taxon>
        <taxon>Thrips</taxon>
    </lineage>
</organism>
<feature type="transmembrane region" description="Helical" evidence="4">
    <location>
        <begin position="12"/>
        <end position="31"/>
    </location>
</feature>
<keyword evidence="5" id="KW-1185">Reference proteome</keyword>
<evidence type="ECO:0000313" key="6">
    <source>
        <dbReference type="RefSeq" id="XP_034239742.1"/>
    </source>
</evidence>
<dbReference type="Gene3D" id="1.10.246.130">
    <property type="match status" value="1"/>
</dbReference>
<evidence type="ECO:0000256" key="1">
    <source>
        <dbReference type="ARBA" id="ARBA00084097"/>
    </source>
</evidence>
<dbReference type="Gene3D" id="3.60.20.40">
    <property type="match status" value="1"/>
</dbReference>
<dbReference type="Pfam" id="PF01019">
    <property type="entry name" value="G_glu_transpept"/>
    <property type="match status" value="1"/>
</dbReference>
<dbReference type="SUPFAM" id="SSF56235">
    <property type="entry name" value="N-terminal nucleophile aminohydrolases (Ntn hydrolases)"/>
    <property type="match status" value="1"/>
</dbReference>